<dbReference type="AlphaFoldDB" id="A0A284SAY4"/>
<feature type="domain" description="NADH:flavin oxidoreductase/NADH oxidase N-terminal" evidence="1">
    <location>
        <begin position="7"/>
        <end position="82"/>
    </location>
</feature>
<dbReference type="OMA" id="RYIAHAN"/>
<evidence type="ECO:0000313" key="2">
    <source>
        <dbReference type="EMBL" id="SJL18119.1"/>
    </source>
</evidence>
<dbReference type="InterPro" id="IPR045247">
    <property type="entry name" value="Oye-like"/>
</dbReference>
<dbReference type="PANTHER" id="PTHR22893">
    <property type="entry name" value="NADH OXIDOREDUCTASE-RELATED"/>
    <property type="match status" value="1"/>
</dbReference>
<proteinExistence type="predicted"/>
<dbReference type="InterPro" id="IPR001155">
    <property type="entry name" value="OxRdtase_FMN_N"/>
</dbReference>
<accession>A0A284SAY4</accession>
<dbReference type="Proteomes" id="UP000219338">
    <property type="component" value="Unassembled WGS sequence"/>
</dbReference>
<dbReference type="Pfam" id="PF00724">
    <property type="entry name" value="Oxidored_FMN"/>
    <property type="match status" value="1"/>
</dbReference>
<sequence>MSNLKALFQPLQLGPITLKNRIFMSAMTRNGSVPTNVPNGINVEYYQQRAAGGAGLIVMESILIVQQGSQWQNAPGIWSEEQEGGAIFAQLWHFGRLSHPNAPKQIASGQPVYAPSAIVARGGQFRFLAGQPGYITPTAIADPHTLLSQDPRHVRGGSVQNRAWFALEVVKIAADIWGADRVGIKLNPVAGYNDVGYGHDFKCQEVYTLADQWNRMPLQETLDTFRYLISELDNLGIAYVALVRYAESLDPVIDGARRRTKHDVLSRYAPLVKNPATRVFANASFMGKEASRYVEDGEVDGVFFGILWVANPDFMKRLEKGESLEENNNFMTLTGYGGLESDERQGYVNYPAAMF</sequence>
<evidence type="ECO:0000259" key="1">
    <source>
        <dbReference type="Pfam" id="PF00724"/>
    </source>
</evidence>
<dbReference type="Gene3D" id="3.20.20.70">
    <property type="entry name" value="Aldolase class I"/>
    <property type="match status" value="2"/>
</dbReference>
<dbReference type="PANTHER" id="PTHR22893:SF91">
    <property type="entry name" value="NADPH DEHYDROGENASE 2-RELATED"/>
    <property type="match status" value="1"/>
</dbReference>
<dbReference type="GO" id="GO:0005829">
    <property type="term" value="C:cytosol"/>
    <property type="evidence" value="ECO:0007669"/>
    <property type="project" value="TreeGrafter"/>
</dbReference>
<evidence type="ECO:0000313" key="3">
    <source>
        <dbReference type="Proteomes" id="UP000219338"/>
    </source>
</evidence>
<keyword evidence="3" id="KW-1185">Reference proteome</keyword>
<dbReference type="OrthoDB" id="276546at2759"/>
<gene>
    <name evidence="2" type="ORF">ARMOST_21691</name>
</gene>
<dbReference type="EMBL" id="FUEG01000053">
    <property type="protein sequence ID" value="SJL18119.1"/>
    <property type="molecule type" value="Genomic_DNA"/>
</dbReference>
<dbReference type="STRING" id="47428.A0A284SAY4"/>
<dbReference type="GO" id="GO:0016491">
    <property type="term" value="F:oxidoreductase activity"/>
    <property type="evidence" value="ECO:0007669"/>
    <property type="project" value="InterPro"/>
</dbReference>
<dbReference type="InterPro" id="IPR013785">
    <property type="entry name" value="Aldolase_TIM"/>
</dbReference>
<organism evidence="2 3">
    <name type="scientific">Armillaria ostoyae</name>
    <name type="common">Armillaria root rot fungus</name>
    <dbReference type="NCBI Taxonomy" id="47428"/>
    <lineage>
        <taxon>Eukaryota</taxon>
        <taxon>Fungi</taxon>
        <taxon>Dikarya</taxon>
        <taxon>Basidiomycota</taxon>
        <taxon>Agaricomycotina</taxon>
        <taxon>Agaricomycetes</taxon>
        <taxon>Agaricomycetidae</taxon>
        <taxon>Agaricales</taxon>
        <taxon>Marasmiineae</taxon>
        <taxon>Physalacriaceae</taxon>
        <taxon>Armillaria</taxon>
    </lineage>
</organism>
<protein>
    <recommendedName>
        <fullName evidence="1">NADH:flavin oxidoreductase/NADH oxidase N-terminal domain-containing protein</fullName>
    </recommendedName>
</protein>
<dbReference type="GO" id="GO:0010181">
    <property type="term" value="F:FMN binding"/>
    <property type="evidence" value="ECO:0007669"/>
    <property type="project" value="InterPro"/>
</dbReference>
<dbReference type="SUPFAM" id="SSF51395">
    <property type="entry name" value="FMN-linked oxidoreductases"/>
    <property type="match status" value="1"/>
</dbReference>
<name>A0A284SAY4_ARMOS</name>
<reference evidence="3" key="1">
    <citation type="journal article" date="2017" name="Nat. Ecol. Evol.">
        <title>Genome expansion and lineage-specific genetic innovations in the forest pathogenic fungi Armillaria.</title>
        <authorList>
            <person name="Sipos G."/>
            <person name="Prasanna A.N."/>
            <person name="Walter M.C."/>
            <person name="O'Connor E."/>
            <person name="Balint B."/>
            <person name="Krizsan K."/>
            <person name="Kiss B."/>
            <person name="Hess J."/>
            <person name="Varga T."/>
            <person name="Slot J."/>
            <person name="Riley R."/>
            <person name="Boka B."/>
            <person name="Rigling D."/>
            <person name="Barry K."/>
            <person name="Lee J."/>
            <person name="Mihaltcheva S."/>
            <person name="LaButti K."/>
            <person name="Lipzen A."/>
            <person name="Waldron R."/>
            <person name="Moloney N.M."/>
            <person name="Sperisen C."/>
            <person name="Kredics L."/>
            <person name="Vagvoelgyi C."/>
            <person name="Patrignani A."/>
            <person name="Fitzpatrick D."/>
            <person name="Nagy I."/>
            <person name="Doyle S."/>
            <person name="Anderson J.B."/>
            <person name="Grigoriev I.V."/>
            <person name="Gueldener U."/>
            <person name="Muensterkoetter M."/>
            <person name="Nagy L.G."/>
        </authorList>
    </citation>
    <scope>NUCLEOTIDE SEQUENCE [LARGE SCALE GENOMIC DNA]</scope>
    <source>
        <strain evidence="3">C18/9</strain>
    </source>
</reference>